<evidence type="ECO:0000313" key="3">
    <source>
        <dbReference type="EMBL" id="KAF7844622.1"/>
    </source>
</evidence>
<protein>
    <recommendedName>
        <fullName evidence="2">DUF4220 domain-containing protein</fullName>
    </recommendedName>
</protein>
<keyword evidence="4" id="KW-1185">Reference proteome</keyword>
<keyword evidence="1" id="KW-1133">Transmembrane helix</keyword>
<evidence type="ECO:0000259" key="2">
    <source>
        <dbReference type="Pfam" id="PF13968"/>
    </source>
</evidence>
<feature type="transmembrane region" description="Helical" evidence="1">
    <location>
        <begin position="308"/>
        <end position="325"/>
    </location>
</feature>
<dbReference type="OrthoDB" id="1689146at2759"/>
<feature type="transmembrane region" description="Helical" evidence="1">
    <location>
        <begin position="46"/>
        <end position="70"/>
    </location>
</feature>
<evidence type="ECO:0000256" key="1">
    <source>
        <dbReference type="SAM" id="Phobius"/>
    </source>
</evidence>
<dbReference type="EMBL" id="JAAIUW010000001">
    <property type="protein sequence ID" value="KAF7844622.1"/>
    <property type="molecule type" value="Genomic_DNA"/>
</dbReference>
<comment type="caution">
    <text evidence="3">The sequence shown here is derived from an EMBL/GenBank/DDBJ whole genome shotgun (WGS) entry which is preliminary data.</text>
</comment>
<feature type="transmembrane region" description="Helical" evidence="1">
    <location>
        <begin position="16"/>
        <end position="34"/>
    </location>
</feature>
<feature type="transmembrane region" description="Helical" evidence="1">
    <location>
        <begin position="119"/>
        <end position="139"/>
    </location>
</feature>
<proteinExistence type="predicted"/>
<name>A0A835CMM9_9FABA</name>
<feature type="transmembrane region" description="Helical" evidence="1">
    <location>
        <begin position="345"/>
        <end position="362"/>
    </location>
</feature>
<feature type="domain" description="DUF4220" evidence="2">
    <location>
        <begin position="52"/>
        <end position="429"/>
    </location>
</feature>
<reference evidence="3" key="1">
    <citation type="submission" date="2020-09" db="EMBL/GenBank/DDBJ databases">
        <title>Genome-Enabled Discovery of Anthraquinone Biosynthesis in Senna tora.</title>
        <authorList>
            <person name="Kang S.-H."/>
            <person name="Pandey R.P."/>
            <person name="Lee C.-M."/>
            <person name="Sim J.-S."/>
            <person name="Jeong J.-T."/>
            <person name="Choi B.-S."/>
            <person name="Jung M."/>
            <person name="Ginzburg D."/>
            <person name="Zhao K."/>
            <person name="Won S.Y."/>
            <person name="Oh T.-J."/>
            <person name="Yu Y."/>
            <person name="Kim N.-H."/>
            <person name="Lee O.R."/>
            <person name="Lee T.-H."/>
            <person name="Bashyal P."/>
            <person name="Kim T.-S."/>
            <person name="Lee W.-H."/>
            <person name="Kawkins C."/>
            <person name="Kim C.-K."/>
            <person name="Kim J.S."/>
            <person name="Ahn B.O."/>
            <person name="Rhee S.Y."/>
            <person name="Sohng J.K."/>
        </authorList>
    </citation>
    <scope>NUCLEOTIDE SEQUENCE</scope>
    <source>
        <tissue evidence="3">Leaf</tissue>
    </source>
</reference>
<dbReference type="Pfam" id="PF04578">
    <property type="entry name" value="DUF594"/>
    <property type="match status" value="1"/>
</dbReference>
<dbReference type="PANTHER" id="PTHR31325">
    <property type="entry name" value="OS01G0798800 PROTEIN-RELATED"/>
    <property type="match status" value="1"/>
</dbReference>
<dbReference type="InterPro" id="IPR007658">
    <property type="entry name" value="DUF594"/>
</dbReference>
<keyword evidence="1" id="KW-0812">Transmembrane</keyword>
<dbReference type="Proteomes" id="UP000634136">
    <property type="component" value="Unassembled WGS sequence"/>
</dbReference>
<dbReference type="AlphaFoldDB" id="A0A835CMM9"/>
<evidence type="ECO:0000313" key="4">
    <source>
        <dbReference type="Proteomes" id="UP000634136"/>
    </source>
</evidence>
<organism evidence="3 4">
    <name type="scientific">Senna tora</name>
    <dbReference type="NCBI Taxonomy" id="362788"/>
    <lineage>
        <taxon>Eukaryota</taxon>
        <taxon>Viridiplantae</taxon>
        <taxon>Streptophyta</taxon>
        <taxon>Embryophyta</taxon>
        <taxon>Tracheophyta</taxon>
        <taxon>Spermatophyta</taxon>
        <taxon>Magnoliopsida</taxon>
        <taxon>eudicotyledons</taxon>
        <taxon>Gunneridae</taxon>
        <taxon>Pentapetalae</taxon>
        <taxon>rosids</taxon>
        <taxon>fabids</taxon>
        <taxon>Fabales</taxon>
        <taxon>Fabaceae</taxon>
        <taxon>Caesalpinioideae</taxon>
        <taxon>Cassia clade</taxon>
        <taxon>Senna</taxon>
    </lineage>
</organism>
<dbReference type="InterPro" id="IPR025315">
    <property type="entry name" value="DUF4220"/>
</dbReference>
<feature type="transmembrane region" description="Helical" evidence="1">
    <location>
        <begin position="145"/>
        <end position="161"/>
    </location>
</feature>
<keyword evidence="1" id="KW-0472">Membrane</keyword>
<feature type="transmembrane region" description="Helical" evidence="1">
    <location>
        <begin position="90"/>
        <end position="112"/>
    </location>
</feature>
<accession>A0A835CMM9</accession>
<feature type="transmembrane region" description="Helical" evidence="1">
    <location>
        <begin position="572"/>
        <end position="593"/>
    </location>
</feature>
<dbReference type="Pfam" id="PF13968">
    <property type="entry name" value="DUF4220"/>
    <property type="match status" value="1"/>
</dbReference>
<sequence length="697" mass="80288">MVSPIPKAVQKLWEEWNIRGVILLSLFLQTYLVLLSPSRKRTVLGIVRWSIWLAYLLADWAANFCVGLISNNSKNDDDNSATAVSNNNLRAFWVPFLLLHLGGPDNITAFALEDNELWLRHLLGLVFQALAAAYVFLLTLPHNPLWIPTLLVFLAGLIKYAERTRSLQLASLNIFRKSMIPDPDPGPNYAKLLEELNSKVEAGIPAQIMIRPAILTPGVSLGNTAQRSYESSYGYEEARVLKDAYDFVNEYKGLIVDRFFSFSEHNLWRQLFIRKGPEEALLTIEVELNYIYEIFFTKVSVVRHKVGYFFRFVSFCSIVIALGLFTRSEKNHGFDKFDVEVTYVLLYGAVALDTMGLLLLIFSDRTIVDSQSSHFFKDFKDLVLKLYISFREPKWSRCKKKPYTNYLELSTLFIFRRWSGKISGHNLMTYCLRQCSSKKPNLFCSILECAFDYVVNYFGAREYLEVWKYKKNNPFLKELWEFILTELKRKSKYATDLETMQWICSTRGEMVLQEVELEKDLRQRLMPFVDTNAVTFDESLIMWHIATQLCDASDDEDENNYCREFSKLLSDYMLYLLVMQPTIMSTVAGIGLIRFRDTCAEAIKFFSKRNLVEEQTLIACKNLLSVPTDIKPTILKGDASKSLLFDASYNCRPIDYVQQLSKGGELISIVWLLMVHLGLGTQFQNISHGSVMLVVDK</sequence>
<gene>
    <name evidence="3" type="ORF">G2W53_001527</name>
</gene>